<evidence type="ECO:0000313" key="1">
    <source>
        <dbReference type="EMBL" id="QBZ58194.1"/>
    </source>
</evidence>
<sequence length="54" mass="5745">MSGQVLRLPPTATPDVSAVPVSDLHKCPLRLLGQPILPPQCCIEFAGRVNAYSS</sequence>
<protein>
    <submittedName>
        <fullName evidence="1">Uncharacterized protein</fullName>
    </submittedName>
</protein>
<reference evidence="1 2" key="1">
    <citation type="journal article" date="2019" name="Mol. Biol. Evol.">
        <title>Blast fungal genomes show frequent chromosomal changes, gene gains and losses, and effector gene turnover.</title>
        <authorList>
            <person name="Gomez Luciano L.B."/>
            <person name="Jason Tsai I."/>
            <person name="Chuma I."/>
            <person name="Tosa Y."/>
            <person name="Chen Y.H."/>
            <person name="Li J.Y."/>
            <person name="Li M.Y."/>
            <person name="Jade Lu M.Y."/>
            <person name="Nakayashiki H."/>
            <person name="Li W.H."/>
        </authorList>
    </citation>
    <scope>NUCLEOTIDE SEQUENCE [LARGE SCALE GENOMIC DNA]</scope>
    <source>
        <strain evidence="1">MZ5-1-6</strain>
    </source>
</reference>
<dbReference type="Proteomes" id="UP000294847">
    <property type="component" value="Chromosome 3"/>
</dbReference>
<accession>A0A4P7NCE6</accession>
<name>A0A4P7NCE6_PYROR</name>
<organism evidence="1 2">
    <name type="scientific">Pyricularia oryzae</name>
    <name type="common">Rice blast fungus</name>
    <name type="synonym">Magnaporthe oryzae</name>
    <dbReference type="NCBI Taxonomy" id="318829"/>
    <lineage>
        <taxon>Eukaryota</taxon>
        <taxon>Fungi</taxon>
        <taxon>Dikarya</taxon>
        <taxon>Ascomycota</taxon>
        <taxon>Pezizomycotina</taxon>
        <taxon>Sordariomycetes</taxon>
        <taxon>Sordariomycetidae</taxon>
        <taxon>Magnaporthales</taxon>
        <taxon>Pyriculariaceae</taxon>
        <taxon>Pyricularia</taxon>
    </lineage>
</organism>
<proteinExistence type="predicted"/>
<dbReference type="EMBL" id="CP034206">
    <property type="protein sequence ID" value="QBZ58194.1"/>
    <property type="molecule type" value="Genomic_DNA"/>
</dbReference>
<dbReference type="AlphaFoldDB" id="A0A4P7NCE6"/>
<evidence type="ECO:0000313" key="2">
    <source>
        <dbReference type="Proteomes" id="UP000294847"/>
    </source>
</evidence>
<gene>
    <name evidence="1" type="ORF">PoMZ_03138</name>
</gene>